<dbReference type="GO" id="GO:0042773">
    <property type="term" value="P:ATP synthesis coupled electron transport"/>
    <property type="evidence" value="ECO:0007669"/>
    <property type="project" value="TreeGrafter"/>
</dbReference>
<dbReference type="RefSeq" id="WP_086088065.1">
    <property type="nucleotide sequence ID" value="NZ_CP021112.1"/>
</dbReference>
<dbReference type="Gene3D" id="2.60.40.420">
    <property type="entry name" value="Cupredoxins - blue copper proteins"/>
    <property type="match status" value="1"/>
</dbReference>
<dbReference type="PROSITE" id="PS00078">
    <property type="entry name" value="COX2"/>
    <property type="match status" value="1"/>
</dbReference>
<dbReference type="SUPFAM" id="SSF49503">
    <property type="entry name" value="Cupredoxins"/>
    <property type="match status" value="1"/>
</dbReference>
<keyword evidence="3" id="KW-0813">Transport</keyword>
<gene>
    <name evidence="11" type="ORF">CAK95_11600</name>
</gene>
<evidence type="ECO:0000256" key="8">
    <source>
        <dbReference type="ARBA" id="ARBA00023008"/>
    </source>
</evidence>
<reference evidence="11 12" key="1">
    <citation type="submission" date="2017-05" db="EMBL/GenBank/DDBJ databases">
        <title>Full genome sequence of Pseudorhodoplanes sinuspersici.</title>
        <authorList>
            <person name="Dastgheib S.M.M."/>
            <person name="Shavandi M."/>
            <person name="Tirandaz H."/>
        </authorList>
    </citation>
    <scope>NUCLEOTIDE SEQUENCE [LARGE SCALE GENOMIC DNA]</scope>
    <source>
        <strain evidence="11 12">RIPI110</strain>
    </source>
</reference>
<dbReference type="SUPFAM" id="SSF46626">
    <property type="entry name" value="Cytochrome c"/>
    <property type="match status" value="1"/>
</dbReference>
<keyword evidence="8" id="KW-0186">Copper</keyword>
<evidence type="ECO:0000256" key="2">
    <source>
        <dbReference type="ARBA" id="ARBA00007866"/>
    </source>
</evidence>
<dbReference type="AlphaFoldDB" id="A0A1W6ZQW6"/>
<dbReference type="PANTHER" id="PTHR22888:SF9">
    <property type="entry name" value="CYTOCHROME C OXIDASE SUBUNIT 2"/>
    <property type="match status" value="1"/>
</dbReference>
<evidence type="ECO:0000256" key="7">
    <source>
        <dbReference type="ARBA" id="ARBA00023004"/>
    </source>
</evidence>
<keyword evidence="9" id="KW-0472">Membrane</keyword>
<dbReference type="InterPro" id="IPR034236">
    <property type="entry name" value="CuRO_CcO_Caa3_II"/>
</dbReference>
<evidence type="ECO:0000256" key="3">
    <source>
        <dbReference type="ARBA" id="ARBA00022448"/>
    </source>
</evidence>
<dbReference type="InterPro" id="IPR009056">
    <property type="entry name" value="Cyt_c-like_dom"/>
</dbReference>
<dbReference type="EMBL" id="CP021112">
    <property type="protein sequence ID" value="ARP99657.1"/>
    <property type="molecule type" value="Genomic_DNA"/>
</dbReference>
<organism evidence="11 12">
    <name type="scientific">Pseudorhodoplanes sinuspersici</name>
    <dbReference type="NCBI Taxonomy" id="1235591"/>
    <lineage>
        <taxon>Bacteria</taxon>
        <taxon>Pseudomonadati</taxon>
        <taxon>Pseudomonadota</taxon>
        <taxon>Alphaproteobacteria</taxon>
        <taxon>Hyphomicrobiales</taxon>
        <taxon>Pseudorhodoplanes</taxon>
    </lineage>
</organism>
<dbReference type="InterPro" id="IPR045187">
    <property type="entry name" value="CcO_II"/>
</dbReference>
<evidence type="ECO:0000256" key="6">
    <source>
        <dbReference type="ARBA" id="ARBA00022982"/>
    </source>
</evidence>
<comment type="similarity">
    <text evidence="2">Belongs to the cytochrome c oxidase subunit 2 family.</text>
</comment>
<dbReference type="Pfam" id="PF00116">
    <property type="entry name" value="COX2"/>
    <property type="match status" value="1"/>
</dbReference>
<comment type="catalytic activity">
    <reaction evidence="10">
        <text>4 Fe(II)-[cytochrome c] + O2 + 8 H(+)(in) = 4 Fe(III)-[cytochrome c] + 2 H2O + 4 H(+)(out)</text>
        <dbReference type="Rhea" id="RHEA:11436"/>
        <dbReference type="Rhea" id="RHEA-COMP:10350"/>
        <dbReference type="Rhea" id="RHEA-COMP:14399"/>
        <dbReference type="ChEBI" id="CHEBI:15377"/>
        <dbReference type="ChEBI" id="CHEBI:15378"/>
        <dbReference type="ChEBI" id="CHEBI:15379"/>
        <dbReference type="ChEBI" id="CHEBI:29033"/>
        <dbReference type="ChEBI" id="CHEBI:29034"/>
        <dbReference type="EC" id="7.1.1.9"/>
    </reaction>
</comment>
<dbReference type="InterPro" id="IPR036909">
    <property type="entry name" value="Cyt_c-like_dom_sf"/>
</dbReference>
<dbReference type="PANTHER" id="PTHR22888">
    <property type="entry name" value="CYTOCHROME C OXIDASE, SUBUNIT II"/>
    <property type="match status" value="1"/>
</dbReference>
<dbReference type="KEGG" id="psin:CAK95_11600"/>
<sequence>MSAASTPFAPVLCAGTATVALAGCSGVQSALSPEGIESERTWVLFWVLTAGGSTILVTVVVLAVAAIIRRPAWLGTEALVVGGGLVFPVVSLTALLGYGLLLMNVSAGESAVKPALELEVKAEQWWWRIVYKMPDGTRVESANEIRIPVGQTIRLELTTADVIHSFWVPKLAGKLDMIPGRKNVLNLVANKAGVSRGQCAEYCGGAHAFMSFYVVALPTDDFAKWLANEAGGARNQNEQAAGQMLFLSHGCGSCHTIRGTAAVGTIGPDLTHVGNRMSLAAGALPNDEQAFARWIVNNQHVKPENRMPPFGIFTDAELQSLTQFLAALK</sequence>
<evidence type="ECO:0000313" key="11">
    <source>
        <dbReference type="EMBL" id="ARP99657.1"/>
    </source>
</evidence>
<dbReference type="PROSITE" id="PS50857">
    <property type="entry name" value="COX2_CUA"/>
    <property type="match status" value="1"/>
</dbReference>
<evidence type="ECO:0000313" key="12">
    <source>
        <dbReference type="Proteomes" id="UP000194137"/>
    </source>
</evidence>
<evidence type="ECO:0000256" key="9">
    <source>
        <dbReference type="ARBA" id="ARBA00023136"/>
    </source>
</evidence>
<dbReference type="InterPro" id="IPR008972">
    <property type="entry name" value="Cupredoxin"/>
</dbReference>
<dbReference type="OrthoDB" id="9781261at2"/>
<dbReference type="PROSITE" id="PS51007">
    <property type="entry name" value="CYTC"/>
    <property type="match status" value="1"/>
</dbReference>
<dbReference type="CDD" id="cd04213">
    <property type="entry name" value="CuRO_CcO_Caa3_II"/>
    <property type="match status" value="1"/>
</dbReference>
<evidence type="ECO:0000256" key="10">
    <source>
        <dbReference type="ARBA" id="ARBA00047816"/>
    </source>
</evidence>
<dbReference type="Pfam" id="PF00034">
    <property type="entry name" value="Cytochrom_C"/>
    <property type="match status" value="1"/>
</dbReference>
<dbReference type="InterPro" id="IPR001505">
    <property type="entry name" value="Copper_CuA"/>
</dbReference>
<name>A0A1W6ZQW6_9HYPH</name>
<keyword evidence="6" id="KW-0249">Electron transport</keyword>
<dbReference type="GO" id="GO:0016020">
    <property type="term" value="C:membrane"/>
    <property type="evidence" value="ECO:0007669"/>
    <property type="project" value="UniProtKB-SubCell"/>
</dbReference>
<keyword evidence="5" id="KW-0479">Metal-binding</keyword>
<dbReference type="InterPro" id="IPR002429">
    <property type="entry name" value="CcO_II-like_C"/>
</dbReference>
<evidence type="ECO:0000256" key="1">
    <source>
        <dbReference type="ARBA" id="ARBA00004370"/>
    </source>
</evidence>
<evidence type="ECO:0000256" key="4">
    <source>
        <dbReference type="ARBA" id="ARBA00022617"/>
    </source>
</evidence>
<accession>A0A1W6ZQW6</accession>
<keyword evidence="4" id="KW-0349">Heme</keyword>
<dbReference type="Proteomes" id="UP000194137">
    <property type="component" value="Chromosome"/>
</dbReference>
<comment type="subcellular location">
    <subcellularLocation>
        <location evidence="1">Membrane</location>
    </subcellularLocation>
</comment>
<keyword evidence="12" id="KW-1185">Reference proteome</keyword>
<keyword evidence="7" id="KW-0408">Iron</keyword>
<dbReference type="GO" id="GO:0005507">
    <property type="term" value="F:copper ion binding"/>
    <property type="evidence" value="ECO:0007669"/>
    <property type="project" value="InterPro"/>
</dbReference>
<dbReference type="GO" id="GO:0004129">
    <property type="term" value="F:cytochrome-c oxidase activity"/>
    <property type="evidence" value="ECO:0007669"/>
    <property type="project" value="UniProtKB-EC"/>
</dbReference>
<evidence type="ECO:0000256" key="5">
    <source>
        <dbReference type="ARBA" id="ARBA00022723"/>
    </source>
</evidence>
<protein>
    <submittedName>
        <fullName evidence="11">Cytochrome C oxidase subunit II</fullName>
    </submittedName>
</protein>
<proteinExistence type="inferred from homology"/>
<dbReference type="GO" id="GO:0020037">
    <property type="term" value="F:heme binding"/>
    <property type="evidence" value="ECO:0007669"/>
    <property type="project" value="InterPro"/>
</dbReference>
<dbReference type="STRING" id="1235591.CAK95_11600"/>